<evidence type="ECO:0000313" key="1">
    <source>
        <dbReference type="Proteomes" id="UP000492821"/>
    </source>
</evidence>
<sequence length="100" mass="11137">MLVTSPCYGHPSLSESEQNRGQCLIITRAHLDANDRRRRSVFAEPLSHLRPGSLCVKGWHPHKSGHPCLSRECSTMPTCVPIGTHLAHPQQPAVLSFWFA</sequence>
<accession>A0A7E4VZL4</accession>
<dbReference type="WBParaSite" id="Pan_g5089.t1">
    <property type="protein sequence ID" value="Pan_g5089.t1"/>
    <property type="gene ID" value="Pan_g5089"/>
</dbReference>
<reference evidence="1" key="1">
    <citation type="journal article" date="2013" name="Genetics">
        <title>The draft genome and transcriptome of Panagrellus redivivus are shaped by the harsh demands of a free-living lifestyle.</title>
        <authorList>
            <person name="Srinivasan J."/>
            <person name="Dillman A.R."/>
            <person name="Macchietto M.G."/>
            <person name="Heikkinen L."/>
            <person name="Lakso M."/>
            <person name="Fracchia K.M."/>
            <person name="Antoshechkin I."/>
            <person name="Mortazavi A."/>
            <person name="Wong G."/>
            <person name="Sternberg P.W."/>
        </authorList>
    </citation>
    <scope>NUCLEOTIDE SEQUENCE [LARGE SCALE GENOMIC DNA]</scope>
    <source>
        <strain evidence="1">MT8872</strain>
    </source>
</reference>
<reference evidence="2" key="2">
    <citation type="submission" date="2020-10" db="UniProtKB">
        <authorList>
            <consortium name="WormBaseParasite"/>
        </authorList>
    </citation>
    <scope>IDENTIFICATION</scope>
</reference>
<keyword evidence="1" id="KW-1185">Reference proteome</keyword>
<dbReference type="AlphaFoldDB" id="A0A7E4VZL4"/>
<name>A0A7E4VZL4_PANRE</name>
<organism evidence="1 2">
    <name type="scientific">Panagrellus redivivus</name>
    <name type="common">Microworm</name>
    <dbReference type="NCBI Taxonomy" id="6233"/>
    <lineage>
        <taxon>Eukaryota</taxon>
        <taxon>Metazoa</taxon>
        <taxon>Ecdysozoa</taxon>
        <taxon>Nematoda</taxon>
        <taxon>Chromadorea</taxon>
        <taxon>Rhabditida</taxon>
        <taxon>Tylenchina</taxon>
        <taxon>Panagrolaimomorpha</taxon>
        <taxon>Panagrolaimoidea</taxon>
        <taxon>Panagrolaimidae</taxon>
        <taxon>Panagrellus</taxon>
    </lineage>
</organism>
<dbReference type="Proteomes" id="UP000492821">
    <property type="component" value="Unassembled WGS sequence"/>
</dbReference>
<protein>
    <submittedName>
        <fullName evidence="2">Uncharacterized protein</fullName>
    </submittedName>
</protein>
<proteinExistence type="predicted"/>
<evidence type="ECO:0000313" key="2">
    <source>
        <dbReference type="WBParaSite" id="Pan_g5089.t1"/>
    </source>
</evidence>